<dbReference type="AlphaFoldDB" id="A0A1Y2BKW6"/>
<evidence type="ECO:0000313" key="3">
    <source>
        <dbReference type="EMBL" id="ORY35419.1"/>
    </source>
</evidence>
<dbReference type="OrthoDB" id="274691at2759"/>
<feature type="compositionally biased region" description="Low complexity" evidence="2">
    <location>
        <begin position="911"/>
        <end position="929"/>
    </location>
</feature>
<dbReference type="InterPro" id="IPR039786">
    <property type="entry name" value="EFR3"/>
</dbReference>
<protein>
    <recommendedName>
        <fullName evidence="5">Protein EFR3</fullName>
    </recommendedName>
</protein>
<dbReference type="PANTHER" id="PTHR47766">
    <property type="entry name" value="PROTEIN EFR3"/>
    <property type="match status" value="1"/>
</dbReference>
<dbReference type="GO" id="GO:0072659">
    <property type="term" value="P:protein localization to plasma membrane"/>
    <property type="evidence" value="ECO:0007669"/>
    <property type="project" value="InterPro"/>
</dbReference>
<gene>
    <name evidence="3" type="ORF">BCR39DRAFT_509555</name>
</gene>
<dbReference type="STRING" id="71784.A0A1Y2BKW6"/>
<dbReference type="InterPro" id="IPR016024">
    <property type="entry name" value="ARM-type_fold"/>
</dbReference>
<proteinExistence type="inferred from homology"/>
<dbReference type="SUPFAM" id="SSF48371">
    <property type="entry name" value="ARM repeat"/>
    <property type="match status" value="1"/>
</dbReference>
<keyword evidence="4" id="KW-1185">Reference proteome</keyword>
<evidence type="ECO:0000256" key="1">
    <source>
        <dbReference type="ARBA" id="ARBA00010216"/>
    </source>
</evidence>
<organism evidence="3 4">
    <name type="scientific">Naematelia encephala</name>
    <dbReference type="NCBI Taxonomy" id="71784"/>
    <lineage>
        <taxon>Eukaryota</taxon>
        <taxon>Fungi</taxon>
        <taxon>Dikarya</taxon>
        <taxon>Basidiomycota</taxon>
        <taxon>Agaricomycotina</taxon>
        <taxon>Tremellomycetes</taxon>
        <taxon>Tremellales</taxon>
        <taxon>Naemateliaceae</taxon>
        <taxon>Naematelia</taxon>
    </lineage>
</organism>
<accession>A0A1Y2BKW6</accession>
<dbReference type="PANTHER" id="PTHR47766:SF1">
    <property type="entry name" value="PROTEIN EFR3"/>
    <property type="match status" value="1"/>
</dbReference>
<evidence type="ECO:0000313" key="4">
    <source>
        <dbReference type="Proteomes" id="UP000193986"/>
    </source>
</evidence>
<feature type="compositionally biased region" description="Basic and acidic residues" evidence="2">
    <location>
        <begin position="946"/>
        <end position="959"/>
    </location>
</feature>
<evidence type="ECO:0000256" key="2">
    <source>
        <dbReference type="SAM" id="MobiDB-lite"/>
    </source>
</evidence>
<feature type="region of interest" description="Disordered" evidence="2">
    <location>
        <begin position="590"/>
        <end position="654"/>
    </location>
</feature>
<evidence type="ECO:0008006" key="5">
    <source>
        <dbReference type="Google" id="ProtNLM"/>
    </source>
</evidence>
<dbReference type="Pfam" id="PF21072">
    <property type="entry name" value="EFR3"/>
    <property type="match status" value="2"/>
</dbReference>
<comment type="caution">
    <text evidence="3">The sequence shown here is derived from an EMBL/GenBank/DDBJ whole genome shotgun (WGS) entry which is preliminary data.</text>
</comment>
<name>A0A1Y2BKW6_9TREE</name>
<dbReference type="InParanoid" id="A0A1Y2BKW6"/>
<reference evidence="3 4" key="1">
    <citation type="submission" date="2016-07" db="EMBL/GenBank/DDBJ databases">
        <title>Pervasive Adenine N6-methylation of Active Genes in Fungi.</title>
        <authorList>
            <consortium name="DOE Joint Genome Institute"/>
            <person name="Mondo S.J."/>
            <person name="Dannebaum R.O."/>
            <person name="Kuo R.C."/>
            <person name="Labutti K."/>
            <person name="Haridas S."/>
            <person name="Kuo A."/>
            <person name="Salamov A."/>
            <person name="Ahrendt S.R."/>
            <person name="Lipzen A."/>
            <person name="Sullivan W."/>
            <person name="Andreopoulos W.B."/>
            <person name="Clum A."/>
            <person name="Lindquist E."/>
            <person name="Daum C."/>
            <person name="Ramamoorthy G.K."/>
            <person name="Gryganskyi A."/>
            <person name="Culley D."/>
            <person name="Magnuson J.K."/>
            <person name="James T.Y."/>
            <person name="O'Malley M.A."/>
            <person name="Stajich J.E."/>
            <person name="Spatafora J.W."/>
            <person name="Visel A."/>
            <person name="Grigoriev I.V."/>
        </authorList>
    </citation>
    <scope>NUCLEOTIDE SEQUENCE [LARGE SCALE GENOMIC DNA]</scope>
    <source>
        <strain evidence="3 4">68-887.2</strain>
    </source>
</reference>
<dbReference type="EMBL" id="MCFC01000001">
    <property type="protein sequence ID" value="ORY35419.1"/>
    <property type="molecule type" value="Genomic_DNA"/>
</dbReference>
<dbReference type="InterPro" id="IPR049150">
    <property type="entry name" value="EFR3_HEAT-like_rpt"/>
</dbReference>
<feature type="compositionally biased region" description="Polar residues" evidence="2">
    <location>
        <begin position="976"/>
        <end position="987"/>
    </location>
</feature>
<feature type="compositionally biased region" description="Basic and acidic residues" evidence="2">
    <location>
        <begin position="609"/>
        <end position="620"/>
    </location>
</feature>
<dbReference type="Proteomes" id="UP000193986">
    <property type="component" value="Unassembled WGS sequence"/>
</dbReference>
<feature type="region of interest" description="Disordered" evidence="2">
    <location>
        <begin position="910"/>
        <end position="987"/>
    </location>
</feature>
<comment type="similarity">
    <text evidence="1">Belongs to the EFR3 family.</text>
</comment>
<sequence>MGCLPCTGLQPEAQLLSDCYPPPKALIASGPDFKPLSSELSKLLYRCTNQSSKLAKVGEELEKRALKESVRSSGGYQKSRASLLISLAILRALITECKRDLALFSRATVRIVYAALDVKVYQKGGPDLEVIGRAASCFSAFATYTDGVSIGVDDDLTKAYLEILRKFSICAGDAGTVGQSGGEKIDYEQRNRTRLIGLAALSGASSSDAMFASNAEFQRQVGIIVPALLGNVFEGPMATLKLETAKLEMDASPSPFFSEFSARRPVNDRRAPSLHAHIPGEKGPTGADVLSAALRSLAALVGQCQVNQASAVLDAVFAFLDRTAWTDVERCCWLAERLAAFTSLQYRFVVPTRLVERLVDLDDRITGAQHTTLLAMTTTVLESPVSLVGLGVADLLANLVALVVRRVRADIHDPLLPALVQSISSLGTHIYYADQINDIVEEIAARMAEIPQSDPARPEILRTLTYCITGVMTTAVTADAQHVNAPTAQQIADKGKATALETPMETPRRPTGRRNPIAPEVWQETLPLLCESKFAVRIAYARALILYIENELPRDKQRSPSPANIFRFCNAVHASIYTLAMSSCLGSGDSDSLAASAQPSPIVPSTAPEESKTDRERSQGEKGVSFNIIEPTPSTTPGTGSGSGTPPKRSSRAARRVSLPLNRINSSGVLSSFDNVATPYDFAAIIKILEELNAAVPAAALYTGAPMLLALDKDAGTELVRRPGDGRQGAWVLERKRAIREVVAIVWRRLGDKRGVKVVEDLANKCLSLLPEPFEVPNLDPAPTGILPAPETAVMFVQNLTEGESSATSRPLLDPEIVVSALAQATSVREITGKDSSSLVGRFAGGWSVETALKDSVERYSSANIRPARDAHFDVANVLMSMNNSSYQSLGRPQSRAVDVTDLREALGGRTDTITSSAPPSITSTTGTRTIRDSPSQSPGARRKHANPDVKEVLKEIFKDKKRNSAGGSIKRNGPPVSSSTVVAGTA</sequence>